<reference evidence="4 5" key="1">
    <citation type="submission" date="2019-02" db="EMBL/GenBank/DDBJ databases">
        <title>Bacterial novel species isolated from soil.</title>
        <authorList>
            <person name="Jung H.-Y."/>
        </authorList>
    </citation>
    <scope>NUCLEOTIDE SEQUENCE [LARGE SCALE GENOMIC DNA]</scope>
    <source>
        <strain evidence="4 5">1-3-3-3</strain>
    </source>
</reference>
<dbReference type="GO" id="GO:0004175">
    <property type="term" value="F:endopeptidase activity"/>
    <property type="evidence" value="ECO:0007669"/>
    <property type="project" value="TreeGrafter"/>
</dbReference>
<dbReference type="Proteomes" id="UP000294155">
    <property type="component" value="Unassembled WGS sequence"/>
</dbReference>
<organism evidence="4 5">
    <name type="scientific">Hymenobacter persicinus</name>
    <dbReference type="NCBI Taxonomy" id="2025506"/>
    <lineage>
        <taxon>Bacteria</taxon>
        <taxon>Pseudomonadati</taxon>
        <taxon>Bacteroidota</taxon>
        <taxon>Cytophagia</taxon>
        <taxon>Cytophagales</taxon>
        <taxon>Hymenobacteraceae</taxon>
        <taxon>Hymenobacter</taxon>
    </lineage>
</organism>
<dbReference type="Pfam" id="PF03572">
    <property type="entry name" value="Peptidase_S41"/>
    <property type="match status" value="1"/>
</dbReference>
<keyword evidence="5" id="KW-1185">Reference proteome</keyword>
<comment type="caution">
    <text evidence="4">The sequence shown here is derived from an EMBL/GenBank/DDBJ whole genome shotgun (WGS) entry which is preliminary data.</text>
</comment>
<gene>
    <name evidence="4" type="ORF">EWM57_14605</name>
</gene>
<dbReference type="InterPro" id="IPR029045">
    <property type="entry name" value="ClpP/crotonase-like_dom_sf"/>
</dbReference>
<protein>
    <submittedName>
        <fullName evidence="4">Peptidase S41</fullName>
    </submittedName>
</protein>
<keyword evidence="2" id="KW-0732">Signal</keyword>
<dbReference type="SUPFAM" id="SSF52096">
    <property type="entry name" value="ClpP/crotonase"/>
    <property type="match status" value="1"/>
</dbReference>
<evidence type="ECO:0000256" key="2">
    <source>
        <dbReference type="SAM" id="SignalP"/>
    </source>
</evidence>
<dbReference type="EMBL" id="SEWE01000032">
    <property type="protein sequence ID" value="RYU78287.1"/>
    <property type="molecule type" value="Genomic_DNA"/>
</dbReference>
<dbReference type="GO" id="GO:0007165">
    <property type="term" value="P:signal transduction"/>
    <property type="evidence" value="ECO:0007669"/>
    <property type="project" value="TreeGrafter"/>
</dbReference>
<dbReference type="OrthoDB" id="5379939at2"/>
<dbReference type="GO" id="GO:0006508">
    <property type="term" value="P:proteolysis"/>
    <property type="evidence" value="ECO:0007669"/>
    <property type="project" value="InterPro"/>
</dbReference>
<accession>A0A4Q5LBA3</accession>
<dbReference type="InterPro" id="IPR036034">
    <property type="entry name" value="PDZ_sf"/>
</dbReference>
<evidence type="ECO:0000313" key="5">
    <source>
        <dbReference type="Proteomes" id="UP000294155"/>
    </source>
</evidence>
<dbReference type="GO" id="GO:0008236">
    <property type="term" value="F:serine-type peptidase activity"/>
    <property type="evidence" value="ECO:0007669"/>
    <property type="project" value="InterPro"/>
</dbReference>
<dbReference type="Gene3D" id="3.30.750.44">
    <property type="match status" value="1"/>
</dbReference>
<dbReference type="PANTHER" id="PTHR32060">
    <property type="entry name" value="TAIL-SPECIFIC PROTEASE"/>
    <property type="match status" value="1"/>
</dbReference>
<sequence>MIRYYLLLLSVLLSATTATATSLPDRLPDHQLTGPAPLETGPTYPADHDTAFATGSGLQLTNLSRRQLDNLAVLGRVWGFAKYYHPAVAAGQHNLDAALLRVLPLVLRSHSVQARSRVLSAWLSRLGPVPACPTCREPAPDSLRLQPDLAWLTDKKQVSAQLSRQLEHLRRNRNQGPHYYVRLAAGAHNPVFEHESSYPRLQGSLPDDGLRLLALFRYWNMIAYFFPYRYAIGEDWQPVLNEFIPTFLGARTPEQYRLAALALIARLHDSHATLFDADKVVAAYRGTFFAPVQVRFVEGQAVVTGYFDPLLGPATGLLPGDVVTAVDGQPVPTLLAQRRPLTPASNDAAQLRNVARDLLRGSTGQVTLLVRRDGQERPVTLPRYPAARLNMGLNNGTADPNAPAWHTLPGNIGHLTLGSLLSKDLPAIMQQARTTKGLIIDIRNYPADFVVFTLPQYLLAKPVDFVQFSEPLTTYPGTFVRKPYYKLPEGEGPVYAGKVVILVNELSQSLSEYTALALRAVPGATVLGSTTAGADGNVSAIVLPGNIVTRISGLGVYYPDGRETQRVGIVPDVEVKPTIAGIRAGRDEVLERAVELLTNSPKP</sequence>
<feature type="chain" id="PRO_5020277116" evidence="2">
    <location>
        <begin position="21"/>
        <end position="603"/>
    </location>
</feature>
<dbReference type="Gene3D" id="2.30.42.10">
    <property type="match status" value="1"/>
</dbReference>
<evidence type="ECO:0000256" key="1">
    <source>
        <dbReference type="SAM" id="MobiDB-lite"/>
    </source>
</evidence>
<dbReference type="Gene3D" id="3.90.226.10">
    <property type="entry name" value="2-enoyl-CoA Hydratase, Chain A, domain 1"/>
    <property type="match status" value="1"/>
</dbReference>
<dbReference type="AlphaFoldDB" id="A0A4Q5LBA3"/>
<feature type="domain" description="Tail specific protease" evidence="3">
    <location>
        <begin position="374"/>
        <end position="576"/>
    </location>
</feature>
<dbReference type="RefSeq" id="WP_129921896.1">
    <property type="nucleotide sequence ID" value="NZ_SEWE01000032.1"/>
</dbReference>
<dbReference type="PANTHER" id="PTHR32060:SF30">
    <property type="entry name" value="CARBOXY-TERMINAL PROCESSING PROTEASE CTPA"/>
    <property type="match status" value="1"/>
</dbReference>
<evidence type="ECO:0000259" key="3">
    <source>
        <dbReference type="SMART" id="SM00245"/>
    </source>
</evidence>
<dbReference type="GO" id="GO:0030288">
    <property type="term" value="C:outer membrane-bounded periplasmic space"/>
    <property type="evidence" value="ECO:0007669"/>
    <property type="project" value="TreeGrafter"/>
</dbReference>
<dbReference type="SMART" id="SM00245">
    <property type="entry name" value="TSPc"/>
    <property type="match status" value="1"/>
</dbReference>
<dbReference type="SUPFAM" id="SSF50156">
    <property type="entry name" value="PDZ domain-like"/>
    <property type="match status" value="1"/>
</dbReference>
<evidence type="ECO:0000313" key="4">
    <source>
        <dbReference type="EMBL" id="RYU78287.1"/>
    </source>
</evidence>
<feature type="signal peptide" evidence="2">
    <location>
        <begin position="1"/>
        <end position="20"/>
    </location>
</feature>
<dbReference type="CDD" id="cd07562">
    <property type="entry name" value="Peptidase_S41_TRI"/>
    <property type="match status" value="1"/>
</dbReference>
<feature type="region of interest" description="Disordered" evidence="1">
    <location>
        <begin position="24"/>
        <end position="43"/>
    </location>
</feature>
<name>A0A4Q5LBA3_9BACT</name>
<dbReference type="InterPro" id="IPR005151">
    <property type="entry name" value="Tail-specific_protease"/>
</dbReference>
<proteinExistence type="predicted"/>